<reference evidence="2 3" key="1">
    <citation type="journal article" date="2014" name="BMC Genomics">
        <title>Comparative genome sequencing reveals chemotype-specific gene clusters in the toxigenic black mold Stachybotrys.</title>
        <authorList>
            <person name="Semeiks J."/>
            <person name="Borek D."/>
            <person name="Otwinowski Z."/>
            <person name="Grishin N.V."/>
        </authorList>
    </citation>
    <scope>NUCLEOTIDE SEQUENCE [LARGE SCALE GENOMIC DNA]</scope>
    <source>
        <strain evidence="3">CBS 109288 / IBT 7711</strain>
    </source>
</reference>
<dbReference type="AlphaFoldDB" id="A0A084AVG0"/>
<organism evidence="2 3">
    <name type="scientific">Stachybotrys chartarum (strain CBS 109288 / IBT 7711)</name>
    <name type="common">Toxic black mold</name>
    <name type="synonym">Stilbospora chartarum</name>
    <dbReference type="NCBI Taxonomy" id="1280523"/>
    <lineage>
        <taxon>Eukaryota</taxon>
        <taxon>Fungi</taxon>
        <taxon>Dikarya</taxon>
        <taxon>Ascomycota</taxon>
        <taxon>Pezizomycotina</taxon>
        <taxon>Sordariomycetes</taxon>
        <taxon>Hypocreomycetidae</taxon>
        <taxon>Hypocreales</taxon>
        <taxon>Stachybotryaceae</taxon>
        <taxon>Stachybotrys</taxon>
    </lineage>
</organism>
<feature type="compositionally biased region" description="Basic and acidic residues" evidence="1">
    <location>
        <begin position="100"/>
        <end position="142"/>
    </location>
</feature>
<sequence>MTLLRFTTPLVRSAAICPSSTRLAVHSRHYATQEELWRHREAGARKPGQEAEQNVSEVRPDADALAAGSAKGSTGGGEPLQSTSPNAPSPPKISNFAIKGADKKLSEEQQREVDEHNKDFDQKHDRGNQAPDDKVDKKFWSR</sequence>
<feature type="compositionally biased region" description="Basic and acidic residues" evidence="1">
    <location>
        <begin position="38"/>
        <end position="49"/>
    </location>
</feature>
<evidence type="ECO:0000313" key="3">
    <source>
        <dbReference type="Proteomes" id="UP000028045"/>
    </source>
</evidence>
<feature type="region of interest" description="Disordered" evidence="1">
    <location>
        <begin position="38"/>
        <end position="142"/>
    </location>
</feature>
<accession>A0A084AVG0</accession>
<name>A0A084AVG0_STACB</name>
<proteinExistence type="predicted"/>
<evidence type="ECO:0000256" key="1">
    <source>
        <dbReference type="SAM" id="MobiDB-lite"/>
    </source>
</evidence>
<protein>
    <submittedName>
        <fullName evidence="2">Uncharacterized protein</fullName>
    </submittedName>
</protein>
<evidence type="ECO:0000313" key="2">
    <source>
        <dbReference type="EMBL" id="KEY69289.1"/>
    </source>
</evidence>
<dbReference type="HOGENOM" id="CLU_1817077_0_0_1"/>
<keyword evidence="3" id="KW-1185">Reference proteome</keyword>
<gene>
    <name evidence="2" type="ORF">S7711_01740</name>
</gene>
<dbReference type="EMBL" id="KL648534">
    <property type="protein sequence ID" value="KEY69289.1"/>
    <property type="molecule type" value="Genomic_DNA"/>
</dbReference>
<dbReference type="OrthoDB" id="5334244at2759"/>
<dbReference type="Proteomes" id="UP000028045">
    <property type="component" value="Unassembled WGS sequence"/>
</dbReference>